<name>X1MNN0_9ZZZZ</name>
<accession>X1MNN0</accession>
<gene>
    <name evidence="1" type="ORF">S06H3_50862</name>
</gene>
<organism evidence="1">
    <name type="scientific">marine sediment metagenome</name>
    <dbReference type="NCBI Taxonomy" id="412755"/>
    <lineage>
        <taxon>unclassified sequences</taxon>
        <taxon>metagenomes</taxon>
        <taxon>ecological metagenomes</taxon>
    </lineage>
</organism>
<dbReference type="AlphaFoldDB" id="X1MNN0"/>
<proteinExistence type="predicted"/>
<reference evidence="1" key="1">
    <citation type="journal article" date="2014" name="Front. Microbiol.">
        <title>High frequency of phylogenetically diverse reductive dehalogenase-homologous genes in deep subseafloor sedimentary metagenomes.</title>
        <authorList>
            <person name="Kawai M."/>
            <person name="Futagami T."/>
            <person name="Toyoda A."/>
            <person name="Takaki Y."/>
            <person name="Nishi S."/>
            <person name="Hori S."/>
            <person name="Arai W."/>
            <person name="Tsubouchi T."/>
            <person name="Morono Y."/>
            <person name="Uchiyama I."/>
            <person name="Ito T."/>
            <person name="Fujiyama A."/>
            <person name="Inagaki F."/>
            <person name="Takami H."/>
        </authorList>
    </citation>
    <scope>NUCLEOTIDE SEQUENCE</scope>
    <source>
        <strain evidence="1">Expedition CK06-06</strain>
    </source>
</reference>
<protein>
    <submittedName>
        <fullName evidence="1">Uncharacterized protein</fullName>
    </submittedName>
</protein>
<dbReference type="EMBL" id="BARV01032231">
    <property type="protein sequence ID" value="GAI32928.1"/>
    <property type="molecule type" value="Genomic_DNA"/>
</dbReference>
<feature type="non-terminal residue" evidence="1">
    <location>
        <position position="162"/>
    </location>
</feature>
<evidence type="ECO:0000313" key="1">
    <source>
        <dbReference type="EMBL" id="GAI32928.1"/>
    </source>
</evidence>
<comment type="caution">
    <text evidence="1">The sequence shown here is derived from an EMBL/GenBank/DDBJ whole genome shotgun (WGS) entry which is preliminary data.</text>
</comment>
<sequence length="162" mass="18263">MSKPESIKSLKEVSWNRFLHAPDAQLIDKLYEPALKRAVQYDRCCAYFSSRVLSIAARGFGGFIENIMVSENLISKPAARLLVNEELDREDVDALQATGDQDKLIKKLLRQFKSPANALEKNRLEMLSWLIASGWLEVKVGLMRRTNGLSHAKFGVITDIKG</sequence>